<feature type="domain" description="CT398-like coiled coil hairpin" evidence="3">
    <location>
        <begin position="14"/>
        <end position="193"/>
    </location>
</feature>
<keyword evidence="1" id="KW-0175">Coiled coil</keyword>
<dbReference type="PANTHER" id="PTHR39082:SF1">
    <property type="entry name" value="SCAVENGER RECEPTOR CLASS A MEMBER 3"/>
    <property type="match status" value="1"/>
</dbReference>
<dbReference type="InterPro" id="IPR056003">
    <property type="entry name" value="CT398_CC_hairpin"/>
</dbReference>
<evidence type="ECO:0000313" key="4">
    <source>
        <dbReference type="EMBL" id="RYP85813.1"/>
    </source>
</evidence>
<sequence>MKADPFAQLKLLDVQELDSRIDQLRHQLASLPEHEQISALQATRGTLVDRERDARILVDDLIREQKKADADVEQVKARRERDRTRMDQGLVTNPKDLERMTHELATLERRIGDLEDVEIDVMERLEEAEGALAATTEELGRTDELLAATTRTRDERATEINESLGSVQAERATAVQGLPEDLMGLYDKLRASKQGVAAAALRARQCGGCRLTLNPSDLAVIAKAPVDEVVRCEECSRILVRTAESGL</sequence>
<dbReference type="PANTHER" id="PTHR39082">
    <property type="entry name" value="PHOSPHOLIPASE C-BETA-2-RELATED"/>
    <property type="match status" value="1"/>
</dbReference>
<dbReference type="InterPro" id="IPR052376">
    <property type="entry name" value="Oxidative_Scav/Glycosyltrans"/>
</dbReference>
<feature type="coiled-coil region" evidence="1">
    <location>
        <begin position="58"/>
        <end position="117"/>
    </location>
</feature>
<keyword evidence="5" id="KW-1185">Reference proteome</keyword>
<evidence type="ECO:0000259" key="2">
    <source>
        <dbReference type="Pfam" id="PF02591"/>
    </source>
</evidence>
<dbReference type="RefSeq" id="WP_134717122.1">
    <property type="nucleotide sequence ID" value="NZ_SDKM01000014.1"/>
</dbReference>
<dbReference type="Proteomes" id="UP000295198">
    <property type="component" value="Unassembled WGS sequence"/>
</dbReference>
<name>A0A4Q4ZCT8_9ACTN</name>
<gene>
    <name evidence="4" type="ORF">EKO23_10875</name>
</gene>
<dbReference type="OrthoDB" id="9784388at2"/>
<dbReference type="Pfam" id="PF02591">
    <property type="entry name" value="Zn_ribbon_9"/>
    <property type="match status" value="1"/>
</dbReference>
<dbReference type="EMBL" id="SDKM01000014">
    <property type="protein sequence ID" value="RYP85813.1"/>
    <property type="molecule type" value="Genomic_DNA"/>
</dbReference>
<reference evidence="4 5" key="1">
    <citation type="submission" date="2019-01" db="EMBL/GenBank/DDBJ databases">
        <title>Nocardioides guangzhouensis sp. nov., an actinobacterium isolated from soil.</title>
        <authorList>
            <person name="Fu Y."/>
            <person name="Cai Y."/>
            <person name="Lin Z."/>
            <person name="Chen P."/>
        </authorList>
    </citation>
    <scope>NUCLEOTIDE SEQUENCE [LARGE SCALE GENOMIC DNA]</scope>
    <source>
        <strain evidence="4 5">130</strain>
    </source>
</reference>
<dbReference type="InterPro" id="IPR003743">
    <property type="entry name" value="Zf-RING_7"/>
</dbReference>
<feature type="domain" description="C4-type zinc ribbon" evidence="2">
    <location>
        <begin position="206"/>
        <end position="239"/>
    </location>
</feature>
<dbReference type="AlphaFoldDB" id="A0A4Q4ZCT8"/>
<protein>
    <submittedName>
        <fullName evidence="4">Uncharacterized protein</fullName>
    </submittedName>
</protein>
<comment type="caution">
    <text evidence="4">The sequence shown here is derived from an EMBL/GenBank/DDBJ whole genome shotgun (WGS) entry which is preliminary data.</text>
</comment>
<evidence type="ECO:0000313" key="5">
    <source>
        <dbReference type="Proteomes" id="UP000295198"/>
    </source>
</evidence>
<dbReference type="Pfam" id="PF24481">
    <property type="entry name" value="CT398_CC"/>
    <property type="match status" value="1"/>
</dbReference>
<proteinExistence type="predicted"/>
<dbReference type="Gene3D" id="1.10.287.1490">
    <property type="match status" value="1"/>
</dbReference>
<accession>A0A4Q4ZCT8</accession>
<evidence type="ECO:0000259" key="3">
    <source>
        <dbReference type="Pfam" id="PF24481"/>
    </source>
</evidence>
<evidence type="ECO:0000256" key="1">
    <source>
        <dbReference type="SAM" id="Coils"/>
    </source>
</evidence>
<organism evidence="4 5">
    <name type="scientific">Nocardioides guangzhouensis</name>
    <dbReference type="NCBI Taxonomy" id="2497878"/>
    <lineage>
        <taxon>Bacteria</taxon>
        <taxon>Bacillati</taxon>
        <taxon>Actinomycetota</taxon>
        <taxon>Actinomycetes</taxon>
        <taxon>Propionibacteriales</taxon>
        <taxon>Nocardioidaceae</taxon>
        <taxon>Nocardioides</taxon>
    </lineage>
</organism>